<dbReference type="PANTHER" id="PTHR43674">
    <property type="entry name" value="NITRILASE C965.09-RELATED"/>
    <property type="match status" value="1"/>
</dbReference>
<dbReference type="InterPro" id="IPR050345">
    <property type="entry name" value="Aliph_Amidase/BUP"/>
</dbReference>
<evidence type="ECO:0000259" key="2">
    <source>
        <dbReference type="PROSITE" id="PS50263"/>
    </source>
</evidence>
<dbReference type="RefSeq" id="WP_055086056.1">
    <property type="nucleotide sequence ID" value="NZ_CXSU01000012.1"/>
</dbReference>
<dbReference type="OrthoDB" id="9811121at2"/>
<dbReference type="EMBL" id="CXSU01000012">
    <property type="protein sequence ID" value="CTQ50491.1"/>
    <property type="molecule type" value="Genomic_DNA"/>
</dbReference>
<dbReference type="STRING" id="420998.JDO7802_02515"/>
<keyword evidence="4" id="KW-1185">Reference proteome</keyword>
<keyword evidence="3" id="KW-0436">Ligase</keyword>
<dbReference type="InterPro" id="IPR003010">
    <property type="entry name" value="C-N_Hydrolase"/>
</dbReference>
<protein>
    <submittedName>
        <fullName evidence="3">Glutamine-dependent NAD(+) synthetase</fullName>
        <ecNumber evidence="3">6.3.5.1</ecNumber>
    </submittedName>
</protein>
<gene>
    <name evidence="3" type="primary">nadE_2</name>
    <name evidence="3" type="ORF">JDO7802_02515</name>
</gene>
<dbReference type="InterPro" id="IPR036526">
    <property type="entry name" value="C-N_Hydrolase_sf"/>
</dbReference>
<name>A0A0M6YJF5_9RHOB</name>
<dbReference type="GO" id="GO:0016811">
    <property type="term" value="F:hydrolase activity, acting on carbon-nitrogen (but not peptide) bonds, in linear amides"/>
    <property type="evidence" value="ECO:0007669"/>
    <property type="project" value="TreeGrafter"/>
</dbReference>
<sequence>MENGKVKVAVAQVDSHLGKLERNVEDHLEVIAEARSDGVDCLLFPEMSLTGHSAGHLALEMAIARDHDFVTRLAQAAGPMCTTFGLIEEGPAAQFYNAAITVRDGRVIHLHRKINLATYGQLDDGKHFAPGRYIETFDLGGGWRAATLICNDLWNPALISLAALHGATLLLAPVSSAREAVGATFDNPGSWDIACRYSSMVYGMPMLFANRVGQEGEMSFWGGSRIVDAFGTTMACADEAVGLTTATLDFEQVRQARARLPTVRDSNLDLLVRETTRLQHDLGVPETVRRR</sequence>
<evidence type="ECO:0000256" key="1">
    <source>
        <dbReference type="ARBA" id="ARBA00022801"/>
    </source>
</evidence>
<dbReference type="EC" id="6.3.5.1" evidence="3"/>
<dbReference type="Proteomes" id="UP000049222">
    <property type="component" value="Unassembled WGS sequence"/>
</dbReference>
<dbReference type="PANTHER" id="PTHR43674:SF2">
    <property type="entry name" value="BETA-UREIDOPROPIONASE"/>
    <property type="match status" value="1"/>
</dbReference>
<dbReference type="CDD" id="cd07586">
    <property type="entry name" value="nitrilase_8"/>
    <property type="match status" value="1"/>
</dbReference>
<reference evidence="3 4" key="1">
    <citation type="submission" date="2015-07" db="EMBL/GenBank/DDBJ databases">
        <authorList>
            <person name="Noorani M."/>
        </authorList>
    </citation>
    <scope>NUCLEOTIDE SEQUENCE [LARGE SCALE GENOMIC DNA]</scope>
    <source>
        <strain evidence="3 4">CECT 7802</strain>
    </source>
</reference>
<dbReference type="Pfam" id="PF00795">
    <property type="entry name" value="CN_hydrolase"/>
    <property type="match status" value="1"/>
</dbReference>
<dbReference type="AlphaFoldDB" id="A0A0M6YJF5"/>
<proteinExistence type="predicted"/>
<keyword evidence="1" id="KW-0378">Hydrolase</keyword>
<evidence type="ECO:0000313" key="3">
    <source>
        <dbReference type="EMBL" id="CTQ50491.1"/>
    </source>
</evidence>
<dbReference type="Gene3D" id="3.60.110.10">
    <property type="entry name" value="Carbon-nitrogen hydrolase"/>
    <property type="match status" value="1"/>
</dbReference>
<dbReference type="SUPFAM" id="SSF56317">
    <property type="entry name" value="Carbon-nitrogen hydrolase"/>
    <property type="match status" value="1"/>
</dbReference>
<organism evidence="3 4">
    <name type="scientific">Jannaschia donghaensis</name>
    <dbReference type="NCBI Taxonomy" id="420998"/>
    <lineage>
        <taxon>Bacteria</taxon>
        <taxon>Pseudomonadati</taxon>
        <taxon>Pseudomonadota</taxon>
        <taxon>Alphaproteobacteria</taxon>
        <taxon>Rhodobacterales</taxon>
        <taxon>Roseobacteraceae</taxon>
        <taxon>Jannaschia</taxon>
    </lineage>
</organism>
<feature type="domain" description="CN hydrolase" evidence="2">
    <location>
        <begin position="6"/>
        <end position="250"/>
    </location>
</feature>
<evidence type="ECO:0000313" key="4">
    <source>
        <dbReference type="Proteomes" id="UP000049222"/>
    </source>
</evidence>
<dbReference type="PROSITE" id="PS50263">
    <property type="entry name" value="CN_HYDROLASE"/>
    <property type="match status" value="1"/>
</dbReference>
<dbReference type="GO" id="GO:0003952">
    <property type="term" value="F:NAD+ synthase (glutamine-hydrolyzing) activity"/>
    <property type="evidence" value="ECO:0007669"/>
    <property type="project" value="UniProtKB-EC"/>
</dbReference>
<accession>A0A0M6YJF5</accession>